<dbReference type="InterPro" id="IPR025476">
    <property type="entry name" value="Helitron_helicase-like"/>
</dbReference>
<evidence type="ECO:0000313" key="3">
    <source>
        <dbReference type="Proteomes" id="UP000232688"/>
    </source>
</evidence>
<evidence type="ECO:0000313" key="2">
    <source>
        <dbReference type="EMBL" id="PKC65974.1"/>
    </source>
</evidence>
<organism evidence="2 3">
    <name type="scientific">Rhizophagus irregularis</name>
    <dbReference type="NCBI Taxonomy" id="588596"/>
    <lineage>
        <taxon>Eukaryota</taxon>
        <taxon>Fungi</taxon>
        <taxon>Fungi incertae sedis</taxon>
        <taxon>Mucoromycota</taxon>
        <taxon>Glomeromycotina</taxon>
        <taxon>Glomeromycetes</taxon>
        <taxon>Glomerales</taxon>
        <taxon>Glomeraceae</taxon>
        <taxon>Rhizophagus</taxon>
    </lineage>
</organism>
<accession>A0A2N0RRQ2</accession>
<sequence length="107" mass="12217">VTCNPNWPEITNELLPNQQASDRPDLVTRVFKLKLKSITHDLFIKGVLGKVIAHVHVIEFQKRGLPHAHILMILAPEDKPRISDDFNELVCAEISDKQQQPLLYETV</sequence>
<dbReference type="Pfam" id="PF14214">
    <property type="entry name" value="Helitron_like_N"/>
    <property type="match status" value="1"/>
</dbReference>
<dbReference type="EMBL" id="LLXH01000498">
    <property type="protein sequence ID" value="PKC65974.1"/>
    <property type="molecule type" value="Genomic_DNA"/>
</dbReference>
<dbReference type="VEuPathDB" id="FungiDB:RhiirA1_328245"/>
<evidence type="ECO:0000259" key="1">
    <source>
        <dbReference type="Pfam" id="PF14214"/>
    </source>
</evidence>
<protein>
    <recommendedName>
        <fullName evidence="1">Helitron helicase-like domain-containing protein</fullName>
    </recommendedName>
</protein>
<proteinExistence type="predicted"/>
<reference evidence="2 3" key="1">
    <citation type="submission" date="2017-10" db="EMBL/GenBank/DDBJ databases">
        <title>Extensive intraspecific genome diversity in a model arbuscular mycorrhizal fungus.</title>
        <authorList>
            <person name="Chen E.C.H."/>
            <person name="Morin E."/>
            <person name="Baudet D."/>
            <person name="Noel J."/>
            <person name="Ndikumana S."/>
            <person name="Charron P."/>
            <person name="St-Onge C."/>
            <person name="Giorgi J."/>
            <person name="Grigoriev I.V."/>
            <person name="Roux C."/>
            <person name="Martin F.M."/>
            <person name="Corradi N."/>
        </authorList>
    </citation>
    <scope>NUCLEOTIDE SEQUENCE [LARGE SCALE GENOMIC DNA]</scope>
    <source>
        <strain evidence="2 3">A1</strain>
    </source>
</reference>
<dbReference type="AlphaFoldDB" id="A0A2N0RRQ2"/>
<feature type="non-terminal residue" evidence="2">
    <location>
        <position position="107"/>
    </location>
</feature>
<name>A0A2N0RRQ2_9GLOM</name>
<gene>
    <name evidence="2" type="ORF">RhiirA1_328245</name>
</gene>
<dbReference type="Proteomes" id="UP000232688">
    <property type="component" value="Unassembled WGS sequence"/>
</dbReference>
<feature type="domain" description="Helitron helicase-like" evidence="1">
    <location>
        <begin position="1"/>
        <end position="72"/>
    </location>
</feature>
<reference evidence="2 3" key="2">
    <citation type="submission" date="2017-10" db="EMBL/GenBank/DDBJ databases">
        <title>Genome analyses suggest a sexual origin of heterokaryosis in a supposedly ancient asexual fungus.</title>
        <authorList>
            <person name="Corradi N."/>
            <person name="Sedzielewska K."/>
            <person name="Noel J."/>
            <person name="Charron P."/>
            <person name="Farinelli L."/>
            <person name="Marton T."/>
            <person name="Kruger M."/>
            <person name="Pelin A."/>
            <person name="Brachmann A."/>
            <person name="Corradi N."/>
        </authorList>
    </citation>
    <scope>NUCLEOTIDE SEQUENCE [LARGE SCALE GENOMIC DNA]</scope>
    <source>
        <strain evidence="2 3">A1</strain>
    </source>
</reference>
<comment type="caution">
    <text evidence="2">The sequence shown here is derived from an EMBL/GenBank/DDBJ whole genome shotgun (WGS) entry which is preliminary data.</text>
</comment>
<feature type="non-terminal residue" evidence="2">
    <location>
        <position position="1"/>
    </location>
</feature>